<comment type="catalytic activity">
    <reaction evidence="5">
        <text>an N-acyl-L-aspartate + H2O = a carboxylate + L-aspartate</text>
        <dbReference type="Rhea" id="RHEA:10872"/>
        <dbReference type="ChEBI" id="CHEBI:15377"/>
        <dbReference type="ChEBI" id="CHEBI:29067"/>
        <dbReference type="ChEBI" id="CHEBI:29991"/>
        <dbReference type="ChEBI" id="CHEBI:58497"/>
        <dbReference type="EC" id="3.5.1.15"/>
    </reaction>
</comment>
<evidence type="ECO:0000256" key="5">
    <source>
        <dbReference type="HAMAP-Rule" id="MF_00704"/>
    </source>
</evidence>
<dbReference type="Pfam" id="PF24827">
    <property type="entry name" value="AstE_AspA_cat"/>
    <property type="match status" value="1"/>
</dbReference>
<feature type="binding site" evidence="5">
    <location>
        <position position="14"/>
    </location>
    <ligand>
        <name>Zn(2+)</name>
        <dbReference type="ChEBI" id="CHEBI:29105"/>
    </ligand>
</feature>
<proteinExistence type="inferred from homology"/>
<reference evidence="8 9" key="1">
    <citation type="journal article" date="2020" name="ISME J.">
        <title>Comparative genomics reveals insights into cyanobacterial evolution and habitat adaptation.</title>
        <authorList>
            <person name="Chen M.Y."/>
            <person name="Teng W.K."/>
            <person name="Zhao L."/>
            <person name="Hu C.X."/>
            <person name="Zhou Y.K."/>
            <person name="Han B.P."/>
            <person name="Song L.R."/>
            <person name="Shu W.S."/>
        </authorList>
    </citation>
    <scope>NUCLEOTIDE SEQUENCE [LARGE SCALE GENOMIC DNA]</scope>
    <source>
        <strain evidence="8 9">FACHB-260</strain>
    </source>
</reference>
<dbReference type="InterPro" id="IPR055438">
    <property type="entry name" value="AstE_AspA_cat"/>
</dbReference>
<dbReference type="PANTHER" id="PTHR15162">
    <property type="entry name" value="ASPARTOACYLASE"/>
    <property type="match status" value="1"/>
</dbReference>
<evidence type="ECO:0000259" key="7">
    <source>
        <dbReference type="Pfam" id="PF24827"/>
    </source>
</evidence>
<keyword evidence="2 5" id="KW-0479">Metal-binding</keyword>
<dbReference type="NCBIfam" id="NF002601">
    <property type="entry name" value="PRK02259.1"/>
    <property type="match status" value="1"/>
</dbReference>
<evidence type="ECO:0000259" key="6">
    <source>
        <dbReference type="Pfam" id="PF04952"/>
    </source>
</evidence>
<evidence type="ECO:0000256" key="4">
    <source>
        <dbReference type="ARBA" id="ARBA00022833"/>
    </source>
</evidence>
<dbReference type="EMBL" id="JACJRF010000036">
    <property type="protein sequence ID" value="MBD2346086.1"/>
    <property type="molecule type" value="Genomic_DNA"/>
</dbReference>
<dbReference type="PIRSF" id="PIRSF018001">
    <property type="entry name" value="Aspartoacylase"/>
    <property type="match status" value="1"/>
</dbReference>
<protein>
    <recommendedName>
        <fullName evidence="5">Probable aspartoacylase</fullName>
        <ecNumber evidence="5">3.5.1.15</ecNumber>
    </recommendedName>
</protein>
<comment type="cofactor">
    <cofactor evidence="5">
        <name>Zn(2+)</name>
        <dbReference type="ChEBI" id="CHEBI:29105"/>
    </cofactor>
    <text evidence="5">Binds 1 zinc ion per subunit.</text>
</comment>
<dbReference type="HAMAP" id="MF_00704">
    <property type="entry name" value="Aspartoacylase"/>
    <property type="match status" value="1"/>
</dbReference>
<dbReference type="CDD" id="cd06909">
    <property type="entry name" value="M14_ASPA"/>
    <property type="match status" value="1"/>
</dbReference>
<comment type="caution">
    <text evidence="8">The sequence shown here is derived from an EMBL/GenBank/DDBJ whole genome shotgun (WGS) entry which is preliminary data.</text>
</comment>
<feature type="binding site" evidence="5">
    <location>
        <position position="275"/>
    </location>
    <ligand>
        <name>substrate</name>
    </ligand>
</feature>
<dbReference type="Pfam" id="PF04952">
    <property type="entry name" value="AstE_AspA_hybrid"/>
    <property type="match status" value="1"/>
</dbReference>
<sequence length="295" mass="33210">MQKINRVAIVGGTHGNEFTGAFLVKKFEYFPDLIKKFNFEILTILGNPKAFKAGRRYIDKDLNRRFLSENLQNTTLASYEDMRAKEIAEILGDNNQAAVDVIVDLHSTTANMGLSIILGNQHPFLLKLSAYLSAINPLVKVCHTIPEEGSNFLRSLSELGFVIEVGPVAQGVLNADLFQKTEQLIYTILDYLERYNHGDIPEINNPLTLYKFMSFVDYPRNENGEIQAMIHPDIQYQDYEPLNPGDPLFLTLDGRAIAYEGTSTVYPIFINEAAYYEKGIAMLFTAKQLLSISPA</sequence>
<dbReference type="RefSeq" id="WP_190408513.1">
    <property type="nucleotide sequence ID" value="NZ_JACJRF010000036.1"/>
</dbReference>
<feature type="binding site" evidence="5">
    <location>
        <position position="56"/>
    </location>
    <ligand>
        <name>substrate</name>
    </ligand>
</feature>
<evidence type="ECO:0000256" key="2">
    <source>
        <dbReference type="ARBA" id="ARBA00022723"/>
    </source>
</evidence>
<dbReference type="SUPFAM" id="SSF53187">
    <property type="entry name" value="Zn-dependent exopeptidases"/>
    <property type="match status" value="1"/>
</dbReference>
<dbReference type="GO" id="GO:0019807">
    <property type="term" value="F:aspartoacylase activity"/>
    <property type="evidence" value="ECO:0007669"/>
    <property type="project" value="UniProtKB-EC"/>
</dbReference>
<dbReference type="Proteomes" id="UP000607281">
    <property type="component" value="Unassembled WGS sequence"/>
</dbReference>
<dbReference type="Gene3D" id="2.20.25.160">
    <property type="match status" value="1"/>
</dbReference>
<evidence type="ECO:0000256" key="3">
    <source>
        <dbReference type="ARBA" id="ARBA00022801"/>
    </source>
</evidence>
<comment type="similarity">
    <text evidence="1 5">Belongs to the AspA/AstE family. Aspartoacylase subfamily.</text>
</comment>
<dbReference type="EC" id="3.5.1.15" evidence="5"/>
<organism evidence="8 9">
    <name type="scientific">Anabaena subtropica FACHB-260</name>
    <dbReference type="NCBI Taxonomy" id="2692884"/>
    <lineage>
        <taxon>Bacteria</taxon>
        <taxon>Bacillati</taxon>
        <taxon>Cyanobacteriota</taxon>
        <taxon>Cyanophyceae</taxon>
        <taxon>Nostocales</taxon>
        <taxon>Nostocaceae</taxon>
        <taxon>Anabaena</taxon>
    </lineage>
</organism>
<evidence type="ECO:0000256" key="1">
    <source>
        <dbReference type="ARBA" id="ARBA00006173"/>
    </source>
</evidence>
<dbReference type="InterPro" id="IPR007036">
    <property type="entry name" value="Aste_AspA_hybrid_dom"/>
</dbReference>
<feature type="binding site" evidence="5">
    <location>
        <position position="106"/>
    </location>
    <ligand>
        <name>Zn(2+)</name>
        <dbReference type="ChEBI" id="CHEBI:29105"/>
    </ligand>
</feature>
<dbReference type="PANTHER" id="PTHR15162:SF7">
    <property type="entry name" value="SUCCINYLGLUTAMATE DESUCCINYLASE"/>
    <property type="match status" value="1"/>
</dbReference>
<feature type="binding site" evidence="5">
    <location>
        <begin position="63"/>
        <end position="64"/>
    </location>
    <ligand>
        <name>substrate</name>
    </ligand>
</feature>
<dbReference type="InterPro" id="IPR050178">
    <property type="entry name" value="AspA/AstE_fam"/>
</dbReference>
<evidence type="ECO:0000313" key="9">
    <source>
        <dbReference type="Proteomes" id="UP000607281"/>
    </source>
</evidence>
<keyword evidence="9" id="KW-1185">Reference proteome</keyword>
<dbReference type="Gene3D" id="3.40.630.10">
    <property type="entry name" value="Zn peptidases"/>
    <property type="match status" value="1"/>
</dbReference>
<accession>A0ABR8CSB5</accession>
<keyword evidence="4 5" id="KW-0862">Zinc</keyword>
<feature type="domain" description="AstE/AspA barrel-sandwich hybrid" evidence="6">
    <location>
        <begin position="206"/>
        <end position="286"/>
    </location>
</feature>
<evidence type="ECO:0000313" key="8">
    <source>
        <dbReference type="EMBL" id="MBD2346086.1"/>
    </source>
</evidence>
<keyword evidence="3 5" id="KW-0378">Hydrolase</keyword>
<dbReference type="InterPro" id="IPR016708">
    <property type="entry name" value="Aspartoacylase"/>
</dbReference>
<feature type="binding site" evidence="5">
    <location>
        <position position="164"/>
    </location>
    <ligand>
        <name>substrate</name>
    </ligand>
</feature>
<feature type="binding site" evidence="5">
    <location>
        <position position="17"/>
    </location>
    <ligand>
        <name>Zn(2+)</name>
        <dbReference type="ChEBI" id="CHEBI:29105"/>
    </ligand>
</feature>
<name>A0ABR8CSB5_9NOST</name>
<gene>
    <name evidence="8" type="ORF">H6G18_18330</name>
</gene>
<feature type="domain" description="Succinylglutamate desuccinylase/Aspartoacylase catalytic" evidence="7">
    <location>
        <begin position="4"/>
        <end position="192"/>
    </location>
</feature>